<evidence type="ECO:0000256" key="2">
    <source>
        <dbReference type="SAM" id="SignalP"/>
    </source>
</evidence>
<feature type="non-terminal residue" evidence="3">
    <location>
        <position position="1"/>
    </location>
</feature>
<gene>
    <name evidence="3" type="ORF">BSL78_27232</name>
</gene>
<evidence type="ECO:0000313" key="4">
    <source>
        <dbReference type="Proteomes" id="UP000230750"/>
    </source>
</evidence>
<protein>
    <recommendedName>
        <fullName evidence="5">Ig-like domain-containing protein</fullName>
    </recommendedName>
</protein>
<feature type="compositionally biased region" description="Polar residues" evidence="1">
    <location>
        <begin position="499"/>
        <end position="512"/>
    </location>
</feature>
<dbReference type="AlphaFoldDB" id="A0A2G8JJP8"/>
<organism evidence="3 4">
    <name type="scientific">Stichopus japonicus</name>
    <name type="common">Sea cucumber</name>
    <dbReference type="NCBI Taxonomy" id="307972"/>
    <lineage>
        <taxon>Eukaryota</taxon>
        <taxon>Metazoa</taxon>
        <taxon>Echinodermata</taxon>
        <taxon>Eleutherozoa</taxon>
        <taxon>Echinozoa</taxon>
        <taxon>Holothuroidea</taxon>
        <taxon>Aspidochirotacea</taxon>
        <taxon>Aspidochirotida</taxon>
        <taxon>Stichopodidae</taxon>
        <taxon>Apostichopus</taxon>
    </lineage>
</organism>
<feature type="region of interest" description="Disordered" evidence="1">
    <location>
        <begin position="499"/>
        <end position="522"/>
    </location>
</feature>
<dbReference type="Proteomes" id="UP000230750">
    <property type="component" value="Unassembled WGS sequence"/>
</dbReference>
<evidence type="ECO:0008006" key="5">
    <source>
        <dbReference type="Google" id="ProtNLM"/>
    </source>
</evidence>
<proteinExistence type="predicted"/>
<feature type="chain" id="PRO_5013916627" description="Ig-like domain-containing protein" evidence="2">
    <location>
        <begin position="31"/>
        <end position="522"/>
    </location>
</feature>
<evidence type="ECO:0000256" key="1">
    <source>
        <dbReference type="SAM" id="MobiDB-lite"/>
    </source>
</evidence>
<reference evidence="3 4" key="1">
    <citation type="journal article" date="2017" name="PLoS Biol.">
        <title>The sea cucumber genome provides insights into morphological evolution and visceral regeneration.</title>
        <authorList>
            <person name="Zhang X."/>
            <person name="Sun L."/>
            <person name="Yuan J."/>
            <person name="Sun Y."/>
            <person name="Gao Y."/>
            <person name="Zhang L."/>
            <person name="Li S."/>
            <person name="Dai H."/>
            <person name="Hamel J.F."/>
            <person name="Liu C."/>
            <person name="Yu Y."/>
            <person name="Liu S."/>
            <person name="Lin W."/>
            <person name="Guo K."/>
            <person name="Jin S."/>
            <person name="Xu P."/>
            <person name="Storey K.B."/>
            <person name="Huan P."/>
            <person name="Zhang T."/>
            <person name="Zhou Y."/>
            <person name="Zhang J."/>
            <person name="Lin C."/>
            <person name="Li X."/>
            <person name="Xing L."/>
            <person name="Huo D."/>
            <person name="Sun M."/>
            <person name="Wang L."/>
            <person name="Mercier A."/>
            <person name="Li F."/>
            <person name="Yang H."/>
            <person name="Xiang J."/>
        </authorList>
    </citation>
    <scope>NUCLEOTIDE SEQUENCE [LARGE SCALE GENOMIC DNA]</scope>
    <source>
        <strain evidence="3">Shaxun</strain>
        <tissue evidence="3">Muscle</tissue>
    </source>
</reference>
<sequence length="522" mass="59931">DYNFLQSSMMPVLKHLWLIVTMCILHGTKSVFTDCTSHQNARIGSSWKIDCRLQDWSEVKYYHDNPVEGNLLIMSNQDCPDITVYAHHGSDALINCYFPQSQRVFWYDSTSRNARPIASLEGGRKAGTGVTAGKYDITNTCGLLIRNTTFSDEKTYRAIVIVSNIHTLTTDQKVVIYGFRLFYSKRRNSGIFSRCLRGKKLLFGAAARSDIFMCRETNTGPHTLLSWTRNTSNGTRLVNTSKSFDGNMYEAFVSTNVNLNSTDRLYVYICNSIIDIPAKPLRQIVVMVEDESKDYITTLLKPTYYRAYDDVRLVCTNENPLFILWKRNHETIGYYHEGKSDVLKPGYELDKDGSLLINKFSYTQKVNMFVSTTMVKSRKYSNIISRPLRAFFQSCTPKWIHDEYFSSRITFSRPQLIVRNVGSLFNIYLTTYYEITTDQVYESETDEDWQAYDVTASCSVNYEVLGQHKTDVTLHLQKRTSAVTEDRIRKRFGGEETCVNKTSSDGENNYKNNGDDNPALTI</sequence>
<accession>A0A2G8JJP8</accession>
<keyword evidence="2" id="KW-0732">Signal</keyword>
<keyword evidence="4" id="KW-1185">Reference proteome</keyword>
<evidence type="ECO:0000313" key="3">
    <source>
        <dbReference type="EMBL" id="PIK35939.1"/>
    </source>
</evidence>
<comment type="caution">
    <text evidence="3">The sequence shown here is derived from an EMBL/GenBank/DDBJ whole genome shotgun (WGS) entry which is preliminary data.</text>
</comment>
<name>A0A2G8JJP8_STIJA</name>
<feature type="signal peptide" evidence="2">
    <location>
        <begin position="1"/>
        <end position="30"/>
    </location>
</feature>
<dbReference type="OrthoDB" id="9447188at2759"/>
<dbReference type="EMBL" id="MRZV01001782">
    <property type="protein sequence ID" value="PIK35939.1"/>
    <property type="molecule type" value="Genomic_DNA"/>
</dbReference>
<dbReference type="Gene3D" id="2.60.40.10">
    <property type="entry name" value="Immunoglobulins"/>
    <property type="match status" value="1"/>
</dbReference>
<dbReference type="InterPro" id="IPR013783">
    <property type="entry name" value="Ig-like_fold"/>
</dbReference>